<keyword evidence="2" id="KW-0813">Transport</keyword>
<comment type="caution">
    <text evidence="4">The sequence shown here is derived from an EMBL/GenBank/DDBJ whole genome shotgun (WGS) entry which is preliminary data.</text>
</comment>
<keyword evidence="5" id="KW-1185">Reference proteome</keyword>
<dbReference type="EMBL" id="JACHOO010000003">
    <property type="protein sequence ID" value="MBB5752388.1"/>
    <property type="molecule type" value="Genomic_DNA"/>
</dbReference>
<keyword evidence="3" id="KW-0812">Transmembrane</keyword>
<keyword evidence="2 3" id="KW-0472">Membrane</keyword>
<evidence type="ECO:0000256" key="3">
    <source>
        <dbReference type="SAM" id="Phobius"/>
    </source>
</evidence>
<feature type="transmembrane region" description="Helical" evidence="3">
    <location>
        <begin position="129"/>
        <end position="158"/>
    </location>
</feature>
<dbReference type="GO" id="GO:0015225">
    <property type="term" value="F:biotin transmembrane transporter activity"/>
    <property type="evidence" value="ECO:0007669"/>
    <property type="project" value="UniProtKB-UniRule"/>
</dbReference>
<dbReference type="GO" id="GO:0005886">
    <property type="term" value="C:plasma membrane"/>
    <property type="evidence" value="ECO:0007669"/>
    <property type="project" value="UniProtKB-SubCell"/>
</dbReference>
<dbReference type="PANTHER" id="PTHR34295">
    <property type="entry name" value="BIOTIN TRANSPORTER BIOY"/>
    <property type="match status" value="1"/>
</dbReference>
<keyword evidence="2" id="KW-1003">Cell membrane</keyword>
<sequence length="197" mass="20288">MSYETSTGSALAAQLWPERSARVVRFVVLALLGSAFLTLAAKIQVPFWPVPMTMTTFAVFVLGATYGSRLAGAAVIAYILEGVAGLPVFAGPVAGPAYLLGPTGGYIIGYAVAAYLIGLAADRGLGRSIVGLAVTMFLADVVLFTLGALWLAASVIGFDVAVLEKGVFPFVLADLLKIGLAAVAVPAVFALLPKKRA</sequence>
<dbReference type="Pfam" id="PF02632">
    <property type="entry name" value="BioY"/>
    <property type="match status" value="1"/>
</dbReference>
<comment type="subcellular location">
    <subcellularLocation>
        <location evidence="2">Cell membrane</location>
        <topology evidence="2">Multi-pass membrane protein</topology>
    </subcellularLocation>
</comment>
<feature type="transmembrane region" description="Helical" evidence="3">
    <location>
        <begin position="73"/>
        <end position="91"/>
    </location>
</feature>
<dbReference type="Proteomes" id="UP000523821">
    <property type="component" value="Unassembled WGS sequence"/>
</dbReference>
<evidence type="ECO:0000313" key="5">
    <source>
        <dbReference type="Proteomes" id="UP000523821"/>
    </source>
</evidence>
<name>A0A7W9CVK0_9HYPH</name>
<reference evidence="4 5" key="1">
    <citation type="submission" date="2020-08" db="EMBL/GenBank/DDBJ databases">
        <title>Genomic Encyclopedia of Type Strains, Phase IV (KMG-IV): sequencing the most valuable type-strain genomes for metagenomic binning, comparative biology and taxonomic classification.</title>
        <authorList>
            <person name="Goeker M."/>
        </authorList>
    </citation>
    <scope>NUCLEOTIDE SEQUENCE [LARGE SCALE GENOMIC DNA]</scope>
    <source>
        <strain evidence="4 5">DSM 16268</strain>
    </source>
</reference>
<dbReference type="AlphaFoldDB" id="A0A7W9CVK0"/>
<keyword evidence="3" id="KW-1133">Transmembrane helix</keyword>
<feature type="transmembrane region" description="Helical" evidence="3">
    <location>
        <begin position="47"/>
        <end position="66"/>
    </location>
</feature>
<dbReference type="RefSeq" id="WP_183854142.1">
    <property type="nucleotide sequence ID" value="NZ_JACHOO010000003.1"/>
</dbReference>
<proteinExistence type="inferred from homology"/>
<evidence type="ECO:0000313" key="4">
    <source>
        <dbReference type="EMBL" id="MBB5752388.1"/>
    </source>
</evidence>
<dbReference type="PIRSF" id="PIRSF016661">
    <property type="entry name" value="BioY"/>
    <property type="match status" value="1"/>
</dbReference>
<comment type="similarity">
    <text evidence="1 2">Belongs to the BioY family.</text>
</comment>
<protein>
    <recommendedName>
        <fullName evidence="2">Biotin transporter</fullName>
    </recommendedName>
</protein>
<feature type="transmembrane region" description="Helical" evidence="3">
    <location>
        <begin position="97"/>
        <end position="117"/>
    </location>
</feature>
<dbReference type="PANTHER" id="PTHR34295:SF1">
    <property type="entry name" value="BIOTIN TRANSPORTER BIOY"/>
    <property type="match status" value="1"/>
</dbReference>
<dbReference type="InterPro" id="IPR003784">
    <property type="entry name" value="BioY"/>
</dbReference>
<gene>
    <name evidence="4" type="ORF">GGQ63_001442</name>
</gene>
<feature type="transmembrane region" description="Helical" evidence="3">
    <location>
        <begin position="23"/>
        <end position="41"/>
    </location>
</feature>
<dbReference type="Gene3D" id="1.10.1760.20">
    <property type="match status" value="1"/>
</dbReference>
<feature type="transmembrane region" description="Helical" evidence="3">
    <location>
        <begin position="170"/>
        <end position="192"/>
    </location>
</feature>
<evidence type="ECO:0000256" key="2">
    <source>
        <dbReference type="PIRNR" id="PIRNR016661"/>
    </source>
</evidence>
<evidence type="ECO:0000256" key="1">
    <source>
        <dbReference type="ARBA" id="ARBA00010692"/>
    </source>
</evidence>
<organism evidence="4 5">
    <name type="scientific">Prosthecomicrobium pneumaticum</name>
    <dbReference type="NCBI Taxonomy" id="81895"/>
    <lineage>
        <taxon>Bacteria</taxon>
        <taxon>Pseudomonadati</taxon>
        <taxon>Pseudomonadota</taxon>
        <taxon>Alphaproteobacteria</taxon>
        <taxon>Hyphomicrobiales</taxon>
        <taxon>Kaistiaceae</taxon>
        <taxon>Prosthecomicrobium</taxon>
    </lineage>
</organism>
<accession>A0A7W9CVK0</accession>